<accession>A0ABQ5LHR6</accession>
<evidence type="ECO:0000313" key="1">
    <source>
        <dbReference type="EMBL" id="GKX63136.1"/>
    </source>
</evidence>
<keyword evidence="2" id="KW-1185">Reference proteome</keyword>
<protein>
    <recommendedName>
        <fullName evidence="3">Integrase</fullName>
    </recommendedName>
</protein>
<proteinExistence type="predicted"/>
<dbReference type="EMBL" id="BRLJ01000003">
    <property type="protein sequence ID" value="GKX63136.1"/>
    <property type="molecule type" value="Genomic_DNA"/>
</dbReference>
<sequence length="52" mass="5804">MLDIPHRAPHDLSGTVRTVLLRLQCSNEVAKAILGHTKGGMREELSSLYVWC</sequence>
<dbReference type="Proteomes" id="UP001059610">
    <property type="component" value="Unassembled WGS sequence"/>
</dbReference>
<comment type="caution">
    <text evidence="1">The sequence shown here is derived from an EMBL/GenBank/DDBJ whole genome shotgun (WGS) entry which is preliminary data.</text>
</comment>
<gene>
    <name evidence="1" type="ORF">SOASR032_17050</name>
</gene>
<evidence type="ECO:0000313" key="2">
    <source>
        <dbReference type="Proteomes" id="UP001059610"/>
    </source>
</evidence>
<evidence type="ECO:0008006" key="3">
    <source>
        <dbReference type="Google" id="ProtNLM"/>
    </source>
</evidence>
<organism evidence="1 2">
    <name type="scientific">Pragia fontium</name>
    <dbReference type="NCBI Taxonomy" id="82985"/>
    <lineage>
        <taxon>Bacteria</taxon>
        <taxon>Pseudomonadati</taxon>
        <taxon>Pseudomonadota</taxon>
        <taxon>Gammaproteobacteria</taxon>
        <taxon>Enterobacterales</taxon>
        <taxon>Budviciaceae</taxon>
        <taxon>Pragia</taxon>
    </lineage>
</organism>
<name>A0ABQ5LHR6_9GAMM</name>
<reference evidence="1" key="1">
    <citation type="submission" date="2022-06" db="EMBL/GenBank/DDBJ databases">
        <title>Draft genome sequences of Pragia fontium str. JCM24417.</title>
        <authorList>
            <person name="Wakabayashi Y."/>
            <person name="Kojima K."/>
        </authorList>
    </citation>
    <scope>NUCLEOTIDE SEQUENCE</scope>
    <source>
        <strain evidence="1">JCM 24417</strain>
    </source>
</reference>